<feature type="region of interest" description="Disordered" evidence="1">
    <location>
        <begin position="74"/>
        <end position="102"/>
    </location>
</feature>
<evidence type="ECO:0000313" key="3">
    <source>
        <dbReference type="EMBL" id="CAP27185.2"/>
    </source>
</evidence>
<dbReference type="WormBase" id="CBG07201a">
    <property type="protein sequence ID" value="CBP41731"/>
    <property type="gene ID" value="WBGene00029334"/>
</dbReference>
<sequence length="465" mass="49418">MLHYSLLLALFGCALASFNSLGYRTIPTVPIGQDGQNKTIIIFRNGQRIRINCAVCRLCCYGKNMQVQVVPGPGSPAPPSPPFTIPGQIPPRPWGPGTNIPPKQNVPGVPGPDVPEGNTPGFPPAPLGNQYYPLPPVPGYATAPPTTTVPPPPPCVPTTTTEAPTTTTTSTTTPRPPCIYTAPPTQPTQPTLPTTRKSVPLIFFFQISSKFPFSPQFSMFFPSLICSSVPPPATYPTVPTNGYATSPTPSGYPTAPPPTQTTVIPVYPVPEWPTTAQPIPTITPKDGEVPPGPNGECCFIDLRAIQATISCGISTGSQQGCCSKTCSSTSQIQRQIQINYQLLARIFGLIPSRITCSDAVRFGIVESREVQGVCQYIPLPSTLPPAPRPSETTSWTFSTYSTEPWTTGTTKKDVRTTPFPAYPVPTGHPGFTVPSPGAYVVPPSKSSSAPLSIVTSFLTIVLATF</sequence>
<evidence type="ECO:0000256" key="1">
    <source>
        <dbReference type="SAM" id="MobiDB-lite"/>
    </source>
</evidence>
<name>A8X3H5_CAEBR</name>
<keyword evidence="4" id="KW-1185">Reference proteome</keyword>
<reference evidence="3 4" key="2">
    <citation type="journal article" date="2011" name="PLoS Genet.">
        <title>Caenorhabditis briggsae recombinant inbred line genotypes reveal inter-strain incompatibility and the evolution of recombination.</title>
        <authorList>
            <person name="Ross J.A."/>
            <person name="Koboldt D.C."/>
            <person name="Staisch J.E."/>
            <person name="Chamberlin H.M."/>
            <person name="Gupta B.P."/>
            <person name="Miller R.D."/>
            <person name="Baird S.E."/>
            <person name="Haag E.S."/>
        </authorList>
    </citation>
    <scope>NUCLEOTIDE SEQUENCE [LARGE SCALE GENOMIC DNA]</scope>
    <source>
        <strain evidence="3 4">AF16</strain>
    </source>
</reference>
<proteinExistence type="predicted"/>
<gene>
    <name evidence="3 5" type="ORF">CBG07201</name>
    <name evidence="3" type="ORF">CBG_07201</name>
</gene>
<dbReference type="HOGENOM" id="CLU_552343_0_0_1"/>
<dbReference type="RefSeq" id="XP_045093363.1">
    <property type="nucleotide sequence ID" value="XM_045243145.1"/>
</dbReference>
<dbReference type="GeneID" id="8574297"/>
<feature type="signal peptide" evidence="2">
    <location>
        <begin position="1"/>
        <end position="16"/>
    </location>
</feature>
<evidence type="ECO:0000313" key="5">
    <source>
        <dbReference type="WormBase" id="CBG07201a"/>
    </source>
</evidence>
<dbReference type="EMBL" id="HE600957">
    <property type="protein sequence ID" value="CAP27185.2"/>
    <property type="molecule type" value="Genomic_DNA"/>
</dbReference>
<dbReference type="FunCoup" id="A8X3H5">
    <property type="interactions" value="1365"/>
</dbReference>
<dbReference type="STRING" id="6238.A8X3H5"/>
<keyword evidence="2" id="KW-0732">Signal</keyword>
<reference evidence="3 4" key="1">
    <citation type="journal article" date="2003" name="PLoS Biol.">
        <title>The genome sequence of Caenorhabditis briggsae: a platform for comparative genomics.</title>
        <authorList>
            <person name="Stein L.D."/>
            <person name="Bao Z."/>
            <person name="Blasiar D."/>
            <person name="Blumenthal T."/>
            <person name="Brent M.R."/>
            <person name="Chen N."/>
            <person name="Chinwalla A."/>
            <person name="Clarke L."/>
            <person name="Clee C."/>
            <person name="Coghlan A."/>
            <person name="Coulson A."/>
            <person name="D'Eustachio P."/>
            <person name="Fitch D.H."/>
            <person name="Fulton L.A."/>
            <person name="Fulton R.E."/>
            <person name="Griffiths-Jones S."/>
            <person name="Harris T.W."/>
            <person name="Hillier L.W."/>
            <person name="Kamath R."/>
            <person name="Kuwabara P.E."/>
            <person name="Mardis E.R."/>
            <person name="Marra M.A."/>
            <person name="Miner T.L."/>
            <person name="Minx P."/>
            <person name="Mullikin J.C."/>
            <person name="Plumb R.W."/>
            <person name="Rogers J."/>
            <person name="Schein J.E."/>
            <person name="Sohrmann M."/>
            <person name="Spieth J."/>
            <person name="Stajich J.E."/>
            <person name="Wei C."/>
            <person name="Willey D."/>
            <person name="Wilson R.K."/>
            <person name="Durbin R."/>
            <person name="Waterston R.H."/>
        </authorList>
    </citation>
    <scope>NUCLEOTIDE SEQUENCE [LARGE SCALE GENOMIC DNA]</scope>
    <source>
        <strain evidence="3 4">AF16</strain>
    </source>
</reference>
<dbReference type="KEGG" id="cbr:CBG_07201"/>
<dbReference type="eggNOG" id="ENOG502QS87">
    <property type="taxonomic scope" value="Eukaryota"/>
</dbReference>
<organism evidence="3 4">
    <name type="scientific">Caenorhabditis briggsae</name>
    <dbReference type="NCBI Taxonomy" id="6238"/>
    <lineage>
        <taxon>Eukaryota</taxon>
        <taxon>Metazoa</taxon>
        <taxon>Ecdysozoa</taxon>
        <taxon>Nematoda</taxon>
        <taxon>Chromadorea</taxon>
        <taxon>Rhabditida</taxon>
        <taxon>Rhabditina</taxon>
        <taxon>Rhabditomorpha</taxon>
        <taxon>Rhabditoidea</taxon>
        <taxon>Rhabditidae</taxon>
        <taxon>Peloderinae</taxon>
        <taxon>Caenorhabditis</taxon>
    </lineage>
</organism>
<evidence type="ECO:0000256" key="2">
    <source>
        <dbReference type="SAM" id="SignalP"/>
    </source>
</evidence>
<dbReference type="Proteomes" id="UP000008549">
    <property type="component" value="Unassembled WGS sequence"/>
</dbReference>
<protein>
    <submittedName>
        <fullName evidence="3">Protein CBG07201</fullName>
    </submittedName>
</protein>
<dbReference type="CTD" id="8574297"/>
<accession>A8X3H5</accession>
<feature type="region of interest" description="Disordered" evidence="1">
    <location>
        <begin position="156"/>
        <end position="192"/>
    </location>
</feature>
<dbReference type="InParanoid" id="A8X3H5"/>
<dbReference type="OMA" id="NPPGQSN"/>
<feature type="chain" id="PRO_5002731688" evidence="2">
    <location>
        <begin position="17"/>
        <end position="465"/>
    </location>
</feature>
<dbReference type="AlphaFoldDB" id="A8X3H5"/>
<feature type="compositionally biased region" description="Pro residues" evidence="1">
    <location>
        <begin position="74"/>
        <end position="94"/>
    </location>
</feature>
<evidence type="ECO:0000313" key="4">
    <source>
        <dbReference type="Proteomes" id="UP000008549"/>
    </source>
</evidence>
<feature type="compositionally biased region" description="Low complexity" evidence="1">
    <location>
        <begin position="157"/>
        <end position="173"/>
    </location>
</feature>